<feature type="region of interest" description="Disordered" evidence="1">
    <location>
        <begin position="54"/>
        <end position="74"/>
    </location>
</feature>
<keyword evidence="3" id="KW-1185">Reference proteome</keyword>
<evidence type="ECO:0000256" key="1">
    <source>
        <dbReference type="SAM" id="MobiDB-lite"/>
    </source>
</evidence>
<dbReference type="EMBL" id="BAAAGS010000092">
    <property type="protein sequence ID" value="GAA0561454.1"/>
    <property type="molecule type" value="Genomic_DNA"/>
</dbReference>
<gene>
    <name evidence="2" type="ORF">GCM10009533_67860</name>
</gene>
<accession>A0ABN1E8Q3</accession>
<feature type="compositionally biased region" description="Gly residues" evidence="1">
    <location>
        <begin position="64"/>
        <end position="74"/>
    </location>
</feature>
<dbReference type="Proteomes" id="UP001500729">
    <property type="component" value="Unassembled WGS sequence"/>
</dbReference>
<evidence type="ECO:0000313" key="3">
    <source>
        <dbReference type="Proteomes" id="UP001500729"/>
    </source>
</evidence>
<protein>
    <submittedName>
        <fullName evidence="2">Uncharacterized protein</fullName>
    </submittedName>
</protein>
<reference evidence="2 3" key="1">
    <citation type="journal article" date="2019" name="Int. J. Syst. Evol. Microbiol.">
        <title>The Global Catalogue of Microorganisms (GCM) 10K type strain sequencing project: providing services to taxonomists for standard genome sequencing and annotation.</title>
        <authorList>
            <consortium name="The Broad Institute Genomics Platform"/>
            <consortium name="The Broad Institute Genome Sequencing Center for Infectious Disease"/>
            <person name="Wu L."/>
            <person name="Ma J."/>
        </authorList>
    </citation>
    <scope>NUCLEOTIDE SEQUENCE [LARGE SCALE GENOMIC DNA]</scope>
    <source>
        <strain evidence="2 3">JCM 10303</strain>
    </source>
</reference>
<name>A0ABN1E8Q3_SACER</name>
<organism evidence="2 3">
    <name type="scientific">Saccharopolyspora erythraea</name>
    <name type="common">Streptomyces erythraeus</name>
    <dbReference type="NCBI Taxonomy" id="1836"/>
    <lineage>
        <taxon>Bacteria</taxon>
        <taxon>Bacillati</taxon>
        <taxon>Actinomycetota</taxon>
        <taxon>Actinomycetes</taxon>
        <taxon>Pseudonocardiales</taxon>
        <taxon>Pseudonocardiaceae</taxon>
        <taxon>Saccharopolyspora</taxon>
    </lineage>
</organism>
<comment type="caution">
    <text evidence="2">The sequence shown here is derived from an EMBL/GenBank/DDBJ whole genome shotgun (WGS) entry which is preliminary data.</text>
</comment>
<dbReference type="RefSeq" id="WP_009950620.1">
    <property type="nucleotide sequence ID" value="NZ_BAAAGS010000092.1"/>
</dbReference>
<proteinExistence type="predicted"/>
<evidence type="ECO:0000313" key="2">
    <source>
        <dbReference type="EMBL" id="GAA0561454.1"/>
    </source>
</evidence>
<sequence length="74" mass="7604">MEEKEELRANAGGWVCAHLGIGADDAQAKVARDRLANALAAYRARLVPEAPASEFEGVASSRGGAPGGSIGQRV</sequence>